<protein>
    <recommendedName>
        <fullName evidence="2">Competence protein CoiA nuclease-like domain-containing protein</fullName>
    </recommendedName>
</protein>
<dbReference type="Pfam" id="PF06054">
    <property type="entry name" value="CoiA_nuc"/>
    <property type="match status" value="1"/>
</dbReference>
<accession>A0A7J0D4X7</accession>
<dbReference type="InterPro" id="IPR010330">
    <property type="entry name" value="CoiA_nuc"/>
</dbReference>
<evidence type="ECO:0000313" key="3">
    <source>
        <dbReference type="EMBL" id="GFN09766.1"/>
    </source>
</evidence>
<evidence type="ECO:0000259" key="2">
    <source>
        <dbReference type="Pfam" id="PF06054"/>
    </source>
</evidence>
<dbReference type="AlphaFoldDB" id="A0A7J0D4X7"/>
<dbReference type="EMBL" id="BLWD01000003">
    <property type="protein sequence ID" value="GFN09766.1"/>
    <property type="molecule type" value="Genomic_DNA"/>
</dbReference>
<name>A0A7J0D4X7_STRMI</name>
<organism evidence="3 4">
    <name type="scientific">Streptomyces microflavus</name>
    <name type="common">Streptomyces lipmanii</name>
    <dbReference type="NCBI Taxonomy" id="1919"/>
    <lineage>
        <taxon>Bacteria</taxon>
        <taxon>Bacillati</taxon>
        <taxon>Actinomycetota</taxon>
        <taxon>Actinomycetes</taxon>
        <taxon>Kitasatosporales</taxon>
        <taxon>Streptomycetaceae</taxon>
        <taxon>Streptomyces</taxon>
    </lineage>
</organism>
<reference evidence="3 4" key="1">
    <citation type="submission" date="2020-05" db="EMBL/GenBank/DDBJ databases">
        <title>Whole genome shotgun sequence of Streptomyces microflavus NBRC 13062.</title>
        <authorList>
            <person name="Komaki H."/>
            <person name="Tamura T."/>
        </authorList>
    </citation>
    <scope>NUCLEOTIDE SEQUENCE [LARGE SCALE GENOMIC DNA]</scope>
    <source>
        <strain evidence="3 4">NBRC 13062</strain>
    </source>
</reference>
<feature type="domain" description="Competence protein CoiA nuclease-like" evidence="2">
    <location>
        <begin position="74"/>
        <end position="157"/>
    </location>
</feature>
<gene>
    <name evidence="3" type="ORF">Smic_83220</name>
</gene>
<sequence length="487" mass="55628">MPFVAFHPESGRIDATQPELGAGLEWGHVYKVSPRVFLSCPECGWGVHAKHSPSRVRFFCHDRGRPPECSLANESWEHHMLKLEMAGAIRAAGWFAQLEVAADDGSWRADVMASSPDGERRMAWEAQLSPITVEDIQARTDRYMAEDIAVCWVSPHKQPSVWLGSVPSVRVRVPEEADEPWVVDDGLGGFAEGTWSFQEAELTRFVQWVVRGQLRPCRSLPKHREVLRLVGGEHHWFVRDLWWTSRQSAEAQSSYEWERERREEAARQREARRQELENASRERRRVWLASPAGLKAQKRRQEILAQREAQKRERKMASRRPSVQRDAEAARQRALRDEEVARHRAEVRERRAREFARQQELEAQRRAALQELESRAHSTAEAWWALLSRTGVESLFRAVFDAARRREGLEVRIPQGGGVAASFAYGVPVHASNGLYGIVRPCPELVPLSPQLVFQRVFALNAREAQELQASGLRAAHITHLSLADLE</sequence>
<evidence type="ECO:0000256" key="1">
    <source>
        <dbReference type="SAM" id="MobiDB-lite"/>
    </source>
</evidence>
<feature type="region of interest" description="Disordered" evidence="1">
    <location>
        <begin position="298"/>
        <end position="337"/>
    </location>
</feature>
<proteinExistence type="predicted"/>
<feature type="compositionally biased region" description="Basic and acidic residues" evidence="1">
    <location>
        <begin position="323"/>
        <end position="337"/>
    </location>
</feature>
<dbReference type="Proteomes" id="UP000498740">
    <property type="component" value="Unassembled WGS sequence"/>
</dbReference>
<dbReference type="RefSeq" id="WP_190167824.1">
    <property type="nucleotide sequence ID" value="NZ_BMUG01000016.1"/>
</dbReference>
<evidence type="ECO:0000313" key="4">
    <source>
        <dbReference type="Proteomes" id="UP000498740"/>
    </source>
</evidence>
<comment type="caution">
    <text evidence="3">The sequence shown here is derived from an EMBL/GenBank/DDBJ whole genome shotgun (WGS) entry which is preliminary data.</text>
</comment>